<dbReference type="Gene3D" id="3.40.50.200">
    <property type="entry name" value="Peptidase S8/S53 domain"/>
    <property type="match status" value="1"/>
</dbReference>
<feature type="region of interest" description="Disordered" evidence="7">
    <location>
        <begin position="2813"/>
        <end position="2847"/>
    </location>
</feature>
<evidence type="ECO:0000259" key="10">
    <source>
        <dbReference type="PROSITE" id="PS51272"/>
    </source>
</evidence>
<feature type="region of interest" description="Disordered" evidence="7">
    <location>
        <begin position="3648"/>
        <end position="3688"/>
    </location>
</feature>
<feature type="compositionally biased region" description="Acidic residues" evidence="7">
    <location>
        <begin position="2817"/>
        <end position="2845"/>
    </location>
</feature>
<protein>
    <submittedName>
        <fullName evidence="11">Uncharacterized protein</fullName>
    </submittedName>
</protein>
<dbReference type="InterPro" id="IPR011659">
    <property type="entry name" value="WD40"/>
</dbReference>
<dbReference type="InterPro" id="IPR023827">
    <property type="entry name" value="Peptidase_S8_Asp-AS"/>
</dbReference>
<dbReference type="RefSeq" id="WP_183603918.1">
    <property type="nucleotide sequence ID" value="NZ_JACHXK010000022.1"/>
</dbReference>
<dbReference type="PROSITE" id="PS00136">
    <property type="entry name" value="SUBTILASE_ASP"/>
    <property type="match status" value="1"/>
</dbReference>
<keyword evidence="12" id="KW-1185">Reference proteome</keyword>
<keyword evidence="2 6" id="KW-0645">Protease</keyword>
<feature type="domain" description="Fibronectin type-III" evidence="9">
    <location>
        <begin position="3163"/>
        <end position="3256"/>
    </location>
</feature>
<dbReference type="PRINTS" id="PR00723">
    <property type="entry name" value="SUBTILISIN"/>
</dbReference>
<feature type="domain" description="Fibronectin type-III" evidence="9">
    <location>
        <begin position="3555"/>
        <end position="3648"/>
    </location>
</feature>
<feature type="domain" description="Fibronectin type-III" evidence="9">
    <location>
        <begin position="1079"/>
        <end position="1176"/>
    </location>
</feature>
<reference evidence="11 12" key="1">
    <citation type="submission" date="2020-08" db="EMBL/GenBank/DDBJ databases">
        <title>Genomic Encyclopedia of Type Strains, Phase III (KMG-III): the genomes of soil and plant-associated and newly described type strains.</title>
        <authorList>
            <person name="Whitman W."/>
        </authorList>
    </citation>
    <scope>NUCLEOTIDE SEQUENCE [LARGE SCALE GENOMIC DNA]</scope>
    <source>
        <strain evidence="11 12">CECT 5862</strain>
    </source>
</reference>
<dbReference type="InterPro" id="IPR013783">
    <property type="entry name" value="Ig-like_fold"/>
</dbReference>
<evidence type="ECO:0000313" key="11">
    <source>
        <dbReference type="EMBL" id="MBB3113853.1"/>
    </source>
</evidence>
<feature type="domain" description="Fibronectin type-III" evidence="9">
    <location>
        <begin position="3457"/>
        <end position="3553"/>
    </location>
</feature>
<evidence type="ECO:0000256" key="1">
    <source>
        <dbReference type="ARBA" id="ARBA00011073"/>
    </source>
</evidence>
<sequence length="3994" mass="424519">MTRKPNKWKQWTRRMAIVQSGVLLFGLATPFAHASPVRQPETMQQLFDQLLQANPQIERNTSDLSAQDPILQEPIPNTVKVATVNSEQPPDSSSNPEQPSEQPGNIESPPQDEQPQPDSSDHPEDPQPTDPIENDATDPDSADSQNDPPSNVPSDPATGDDNASDEPTDSEEPIDGETDDSDGEQPDDDVDPAVQFASQWAFAELDVSEAAALIEASGAQAQSTVVAVIDTGVDGTHPLLDGSVLPGIACTGEGEGICDGEDAGDSSEDGHGTQIAGLTAGLSKLLAPQASVRILPISVGEEEGEIRIDRVSAAVKAAVNWEGAGGQQVDVILVGLGERSPGMPFPMGDAVQEAKDAGIDVLALAGDDGYPVIVEDESVGSYYPAAINAVLTVGAYGHKGHQMSNDGADLLAPGADIITASLGGELGEYSGSSYAAAIAAAGAAVVRAYSQTPVAEALSGGTLDGRWSLKRVIETAFPDPNDKTAPVWPEEASLQASGVGYSSAVLTWPQATDESGSVRYEITQDGNKLQGSYSSGSTFAGLKPGTKYAFQVEAVDRSGNRSTPLTLDVTAKSISPIERVTATADGSSPNGDSEFASVSDNGNLIAFESEASNLIADDGNNEADVFVRNRKDGTTTRISVAYEGGDADGGSYAPLISGDGRYVLFTSAASNLTKVGDEGTQEDLFLADLESGSIEKVADQVAAGFAYNSARPYAMSADARYIAFASYDNNGTENDLNGTWDIFLKDRRTSSVMRLTDRIKDHFHPSQLDITPNGRYVTFSINQIGLLPEDINIDEDIYVYDTVLNQYELISHNPQGLSGMNDSRNPSISDDGRYVAFESYAGDISDEDQDYSNDVYVYDRRTKVLKVANMTVGGQPGGRDNAFASFSGSGRFVAFESNDSLEPSAYNRNVYIRDLKEGLTYWMGQSASGEEANANNERPAISADGGHLVFQSRADNLIPDQGETLGYTEIYYTSSPAELDRDVPKWESGAELSAAQTGASYVALQWTPAETASRQQPRYRVYRNDELVGVTNEAAYLVTGLEAGTAYSFKVVAGSSDYQWGTDPLQQAVTTLAEAETDAPANVANAAFTVQPGQVAISWTEPSDPDFMYMQVLWRKLGAPEDAVQSTRLLPKGKQAAVITNLVNRTTYQFAFAVYDAEGNKQVYSADSVTTGTGPRIARIVDSESDGDYMSSFGGIQISANGRYTVFESDSTTLAEGDLNRATDVFLYDYKQETVQLISRDEFGLPGNGDSINPDISGDGRYIVFESSATNLEGASSSGSYSQIFMLDRDADGDGIFDEEGSVTMKRISQSAMGDPGNHFSETPAISQDGTTIVFQSKASNLSDIETNQSQQLFIYDNSKPEGVLQLLASSDGQLLKGTSFEPDVSADGNTIVFGTSAAIVATDTNEAEDVYLYDADSKTFTQLTVLPDINPTYYKEVAHPTVSGDGKRVAFAYHGYEYNAFDIYVYDRSAAEPTIKRITSKTSESQSYIDSTQPSISPDGRYVAFSSDLAGVIAGDKNHYTDVFVYDLQEQTAKLASRAYNNEQGSASSYNPAISEGGTVVAFRSVAENLVTGDYEGVDVFVTEMDQPDGGGGLATLTTELLAGGKVKLTWEGPQEGAGIAGFEVIRTGSDNVPVPVALLVASQTTYTDQPPASGIYRYSIIAVDAAGAKRPYSEEREVRITDLSIQSVSYHTPLALNKYAMIGGRITAGATGTAGAMAQAVLSYRKNDELLTLAADLSEQSAGSYEGSMLLPEGATEIVSLQVTLAKDGEEVSRSALTGAIKVGAALRIELETPHEDLLEGAYLSVASTAMKIRTGVKLAGIDNLVLTGLPQAGDYRVSLVTAGGLELLSQNADKRYSLTWGAQQTLKLTPTFTASLRTKVVDESGEPIPGMTLRIWDSEGAIIATGETNWQGTDGIVEDRISGESLSVTASDKTYRYVPQSKSAVLVPGANELVLTLAERPKATVKGKITNQDGTAVPRAVVTIVQDVEDTKFTSTVKTDSNGEYTADVFAGPVKIQAAITYVGRTPAVSKELAPGKSHTVDLIFQEGKPTTVRVNLYTKNLGGQWIGPHELDWRTSAHFRINVPTHSVLSSGNPMVLKASPGDEVQVCANGSESGLPSLCGSAIVGEDYKAAVEIRLEDLGTKFKGELEAQFPPNNDAWPSMNLFKLAEEDGKRQLVQEAAIKSRQFEFTVAEAGSYVVQIKSGGHVIEREFMSRTGETVNIGSIAFPAQSFYSGKSGNAVTLTPERVALGGELQVRATFRNLGQSVTDQTKMRFVLPQGTSYVEGSGALNGQPATPAIGGSDVEFSLGQIGKEESGTVVFRLKLSDTMNTSAIVLAPQMTFVIGQKTNSEILARAAAEVQTVTLDAPQVTGRHDLKVSGIAKAGSTVRVYEGEQLLGETVATSTGTWKLPIVLPERGQDATYRLIAESDDGTTKTPSEEKRIRVSAAYPQMTQVSMRQVDGRTMTFDPSDGVAKFPYVFAPGMPFIFKVTFNNPDAVKNVVVQAGGTSAPAERGKDGVFTASLVTYNPGDISVSYEAQDIFIVPEKPSDEELREQLPSDIQDYETQEMQLDTMSDMLHTASIKGSVPVEDGKIGMDMSYKLERIENYTPPAAGSSGSPVRGLRFNYGVSGNRLSVSITAYIPESEFAALGVEGTLAKMSSAMAGDEQAMKSLTSFSGAGAAIKVAINNAMKWEGAGKVWTSIDTPYSIFDGLGVNDALKELGDIAHAAGNSCSSGLIAQVYAHEASEIAHLAMAYELAKWTMMLGSLALGPATFGWGTVGLWMLTNGIGKVMDAHIGSKIDDLKSRLANDEECKDDEEDEEDEDDDRDDNDDDNDNEDDEVAKPVWIYDPSGYVYEVTESQRVSGVKATVMYKDETTGAWTVWDADWFGQINPQITDTAGRYGWDVPRGLWKVVYEKEGYATVESAELTVPPPHFDVNIPLVSILPAAMTSAYAKAGGEYVDIMFDRHVQLETIEASGITVTAPSGEVVEGTFTGVDEMDWQGAKVARHIRFTPAAPLQAGATYTITASSAILSYNSIPSGTDAKQTVAIAAEDTTAPAAVTNPEAYAERNAIVLAWEDPTDIDFKQVEIAWKPRGSADAANTVTVAKGQQWTRLTGLEAETEYQIAFRTLDDTGNVSETILMQSTMAASTPAPDTAGPLDITALSVQTGSDKLDLSWTDPASSDLKELTVSWRKQGTEIELGSATVAKGAQQHTITGLDSDTNYEVTVTAFDQAGNSSFGVTVEAKTAIVPDTTAPLDVTELKATAGTDKLDLSWIDPTASDLKELNVSWKKKGTTAELGSANVVKGTQKHTITGLDSNTSYEITVTAYDQAGNGSTGATVEAKTLVPPDTTAPLDVTELKATAGTDKLDLSWIDPTASDLKELKVSWKKKGTTAELGSAAVVKGIQKHTITGLDSDTSYEITVIAYDQAGNGSTGATVEAKTLVPPDTTAPLDVTELKATAGTEKLELSWIDPTASDLKELKVSWKKKGTTAELGSAAVVKGIQKHTITGLDSDTSYEITVTAYDQAGNGSTGVTVEAKTTIVPDTTAPIDVTELKATVGLDKLDLSWIDPTASDLKELKVSWKKKGSTAELGSATAVKGIQKHTITGLDSDTSYEITVKAHDEAGNGSTGVMIQAKTSAVTGGGGGGGGIPFPIPGTGQEQEPDPEPVEEDNALTTGPNGGRYDLLGKQLALNIPAFAYAMEMKISSLQKPFGSVVGTTLKPVTAAFELTGGAPSKPLELTIAYDKQNAAAIDPRKLAIYRQLADGGWELVGGVNDTNAGSVTVSISRLGIYAVLAAAPTFADLADHWSRADVEVLASRGIVNGVGAGVFAPNRQVTRAEAAKLLVTLAISLGRQSTRAASGFEDVDAKAWYKEAVFQAQALGIIEGTDGKFRPNDPITREELALMLARATGADIEAMADRSAAILAPYQDRTSVSAWAQPAVAYAIESGYMRGSQNQLNPKGLATRAEAAVVLLRVMDSKGLFVK</sequence>
<feature type="domain" description="Fibronectin type-III" evidence="9">
    <location>
        <begin position="988"/>
        <end position="1074"/>
    </location>
</feature>
<feature type="compositionally biased region" description="Polar residues" evidence="7">
    <location>
        <begin position="142"/>
        <end position="153"/>
    </location>
</feature>
<dbReference type="Gene3D" id="2.120.10.30">
    <property type="entry name" value="TolB, C-terminal domain"/>
    <property type="match status" value="2"/>
</dbReference>
<dbReference type="SUPFAM" id="SSF49464">
    <property type="entry name" value="Carboxypeptidase regulatory domain-like"/>
    <property type="match status" value="1"/>
</dbReference>
<feature type="compositionally biased region" description="Acidic residues" evidence="7">
    <location>
        <begin position="162"/>
        <end position="191"/>
    </location>
</feature>
<dbReference type="InterPro" id="IPR011042">
    <property type="entry name" value="6-blade_b-propeller_TolB-like"/>
</dbReference>
<gene>
    <name evidence="11" type="ORF">FHS18_005966</name>
</gene>
<dbReference type="SMART" id="SM00060">
    <property type="entry name" value="FN3"/>
    <property type="match status" value="10"/>
</dbReference>
<evidence type="ECO:0000256" key="2">
    <source>
        <dbReference type="ARBA" id="ARBA00022670"/>
    </source>
</evidence>
<evidence type="ECO:0000256" key="5">
    <source>
        <dbReference type="ARBA" id="ARBA00022825"/>
    </source>
</evidence>
<dbReference type="InterPro" id="IPR008969">
    <property type="entry name" value="CarboxyPept-like_regulatory"/>
</dbReference>
<feature type="region of interest" description="Disordered" evidence="7">
    <location>
        <begin position="84"/>
        <end position="191"/>
    </location>
</feature>
<keyword evidence="5 6" id="KW-0720">Serine protease</keyword>
<dbReference type="InterPro" id="IPR003961">
    <property type="entry name" value="FN3_dom"/>
</dbReference>
<evidence type="ECO:0000256" key="7">
    <source>
        <dbReference type="SAM" id="MobiDB-lite"/>
    </source>
</evidence>
<keyword evidence="4 6" id="KW-0378">Hydrolase</keyword>
<feature type="active site" description="Charge relay system" evidence="6">
    <location>
        <position position="433"/>
    </location>
</feature>
<dbReference type="InterPro" id="IPR000209">
    <property type="entry name" value="Peptidase_S8/S53_dom"/>
</dbReference>
<feature type="active site" description="Charge relay system" evidence="6">
    <location>
        <position position="271"/>
    </location>
</feature>
<feature type="active site" description="Charge relay system" evidence="6">
    <location>
        <position position="230"/>
    </location>
</feature>
<feature type="chain" id="PRO_5030808412" evidence="8">
    <location>
        <begin position="35"/>
        <end position="3994"/>
    </location>
</feature>
<keyword evidence="8" id="KW-0732">Signal</keyword>
<dbReference type="InterPro" id="IPR036116">
    <property type="entry name" value="FN3_sf"/>
</dbReference>
<feature type="compositionally biased region" description="Gly residues" evidence="7">
    <location>
        <begin position="3649"/>
        <end position="3658"/>
    </location>
</feature>
<dbReference type="Proteomes" id="UP000570361">
    <property type="component" value="Unassembled WGS sequence"/>
</dbReference>
<evidence type="ECO:0000256" key="8">
    <source>
        <dbReference type="SAM" id="SignalP"/>
    </source>
</evidence>
<dbReference type="Pfam" id="PF00082">
    <property type="entry name" value="Peptidase_S8"/>
    <property type="match status" value="1"/>
</dbReference>
<dbReference type="PROSITE" id="PS51892">
    <property type="entry name" value="SUBTILASE"/>
    <property type="match status" value="1"/>
</dbReference>
<proteinExistence type="inferred from homology"/>
<accession>A0A7W5B3Q1</accession>
<feature type="signal peptide" evidence="8">
    <location>
        <begin position="1"/>
        <end position="34"/>
    </location>
</feature>
<dbReference type="Pfam" id="PF00041">
    <property type="entry name" value="fn3"/>
    <property type="match status" value="7"/>
</dbReference>
<dbReference type="PROSITE" id="PS50853">
    <property type="entry name" value="FN3"/>
    <property type="match status" value="8"/>
</dbReference>
<dbReference type="PANTHER" id="PTHR46708:SF2">
    <property type="entry name" value="FIBRONECTIN TYPE-III DOMAIN-CONTAINING PROTEIN"/>
    <property type="match status" value="1"/>
</dbReference>
<name>A0A7W5B3Q1_9BACL</name>
<evidence type="ECO:0000256" key="3">
    <source>
        <dbReference type="ARBA" id="ARBA00022737"/>
    </source>
</evidence>
<feature type="domain" description="SLH" evidence="10">
    <location>
        <begin position="3934"/>
        <end position="3994"/>
    </location>
</feature>
<comment type="caution">
    <text evidence="11">The sequence shown here is derived from an EMBL/GenBank/DDBJ whole genome shotgun (WGS) entry which is preliminary data.</text>
</comment>
<dbReference type="SUPFAM" id="SSF52743">
    <property type="entry name" value="Subtilisin-like"/>
    <property type="match status" value="1"/>
</dbReference>
<dbReference type="Pfam" id="PF13620">
    <property type="entry name" value="CarboxypepD_reg"/>
    <property type="match status" value="1"/>
</dbReference>
<dbReference type="PANTHER" id="PTHR46708">
    <property type="entry name" value="TENASCIN"/>
    <property type="match status" value="1"/>
</dbReference>
<feature type="compositionally biased region" description="Low complexity" evidence="7">
    <location>
        <begin position="85"/>
        <end position="118"/>
    </location>
</feature>
<feature type="domain" description="Fibronectin type-III" evidence="9">
    <location>
        <begin position="3261"/>
        <end position="3356"/>
    </location>
</feature>
<dbReference type="GO" id="GO:0004252">
    <property type="term" value="F:serine-type endopeptidase activity"/>
    <property type="evidence" value="ECO:0007669"/>
    <property type="project" value="UniProtKB-UniRule"/>
</dbReference>
<feature type="domain" description="SLH" evidence="10">
    <location>
        <begin position="3867"/>
        <end position="3929"/>
    </location>
</feature>
<dbReference type="InterPro" id="IPR015500">
    <property type="entry name" value="Peptidase_S8_subtilisin-rel"/>
</dbReference>
<organism evidence="11 12">
    <name type="scientific">Paenibacillus phyllosphaerae</name>
    <dbReference type="NCBI Taxonomy" id="274593"/>
    <lineage>
        <taxon>Bacteria</taxon>
        <taxon>Bacillati</taxon>
        <taxon>Bacillota</taxon>
        <taxon>Bacilli</taxon>
        <taxon>Bacillales</taxon>
        <taxon>Paenibacillaceae</taxon>
        <taxon>Paenibacillus</taxon>
    </lineage>
</organism>
<dbReference type="Pfam" id="PF00395">
    <property type="entry name" value="SLH"/>
    <property type="match status" value="3"/>
</dbReference>
<dbReference type="Gene3D" id="2.60.40.10">
    <property type="entry name" value="Immunoglobulins"/>
    <property type="match status" value="11"/>
</dbReference>
<feature type="compositionally biased region" description="Acidic residues" evidence="7">
    <location>
        <begin position="132"/>
        <end position="141"/>
    </location>
</feature>
<dbReference type="GO" id="GO:0006508">
    <property type="term" value="P:proteolysis"/>
    <property type="evidence" value="ECO:0007669"/>
    <property type="project" value="UniProtKB-KW"/>
</dbReference>
<evidence type="ECO:0000256" key="4">
    <source>
        <dbReference type="ARBA" id="ARBA00022801"/>
    </source>
</evidence>
<feature type="domain" description="Fibronectin type-III" evidence="9">
    <location>
        <begin position="3062"/>
        <end position="3159"/>
    </location>
</feature>
<dbReference type="SUPFAM" id="SSF82171">
    <property type="entry name" value="DPP6 N-terminal domain-like"/>
    <property type="match status" value="2"/>
</dbReference>
<dbReference type="PROSITE" id="PS51272">
    <property type="entry name" value="SLH"/>
    <property type="match status" value="3"/>
</dbReference>
<evidence type="ECO:0000256" key="6">
    <source>
        <dbReference type="PROSITE-ProRule" id="PRU01240"/>
    </source>
</evidence>
<dbReference type="InterPro" id="IPR036852">
    <property type="entry name" value="Peptidase_S8/S53_dom_sf"/>
</dbReference>
<feature type="domain" description="SLH" evidence="10">
    <location>
        <begin position="3804"/>
        <end position="3866"/>
    </location>
</feature>
<feature type="compositionally biased region" description="Acidic residues" evidence="7">
    <location>
        <begin position="3669"/>
        <end position="3680"/>
    </location>
</feature>
<feature type="domain" description="Fibronectin type-III" evidence="9">
    <location>
        <begin position="3359"/>
        <end position="3454"/>
    </location>
</feature>
<dbReference type="SUPFAM" id="SSF49265">
    <property type="entry name" value="Fibronectin type III"/>
    <property type="match status" value="6"/>
</dbReference>
<dbReference type="CDD" id="cd00306">
    <property type="entry name" value="Peptidases_S8_S53"/>
    <property type="match status" value="1"/>
</dbReference>
<keyword evidence="3" id="KW-0677">Repeat</keyword>
<dbReference type="InterPro" id="IPR050991">
    <property type="entry name" value="ECM_Regulatory_Proteins"/>
</dbReference>
<dbReference type="Pfam" id="PF07676">
    <property type="entry name" value="PD40"/>
    <property type="match status" value="2"/>
</dbReference>
<dbReference type="CDD" id="cd00063">
    <property type="entry name" value="FN3"/>
    <property type="match status" value="8"/>
</dbReference>
<evidence type="ECO:0000313" key="12">
    <source>
        <dbReference type="Proteomes" id="UP000570361"/>
    </source>
</evidence>
<comment type="similarity">
    <text evidence="1 6">Belongs to the peptidase S8 family.</text>
</comment>
<evidence type="ECO:0000259" key="9">
    <source>
        <dbReference type="PROSITE" id="PS50853"/>
    </source>
</evidence>
<dbReference type="EMBL" id="JACHXK010000022">
    <property type="protein sequence ID" value="MBB3113853.1"/>
    <property type="molecule type" value="Genomic_DNA"/>
</dbReference>
<dbReference type="InterPro" id="IPR001119">
    <property type="entry name" value="SLH_dom"/>
</dbReference>